<sequence length="138" mass="16241">MNCNWRRLLAQTTFRRVLVKRFLRHFGVFQVYHWNQHVELAQILLTSWSREREANFVRVGQAFATPLMAYPTVVRGSAKRRNDVPLLINWACRRTTKKCRCPTFKSSSSSPLDNATRDDDMLTSHRSKKRVEEAGPYR</sequence>
<dbReference type="Proteomes" id="UP000024635">
    <property type="component" value="Unassembled WGS sequence"/>
</dbReference>
<evidence type="ECO:0000256" key="1">
    <source>
        <dbReference type="SAM" id="MobiDB-lite"/>
    </source>
</evidence>
<proteinExistence type="predicted"/>
<dbReference type="EMBL" id="JARK01001709">
    <property type="protein sequence ID" value="EYB81810.1"/>
    <property type="molecule type" value="Genomic_DNA"/>
</dbReference>
<dbReference type="AlphaFoldDB" id="A0A016RTU3"/>
<name>A0A016RTU3_9BILA</name>
<keyword evidence="3" id="KW-1185">Reference proteome</keyword>
<evidence type="ECO:0000313" key="2">
    <source>
        <dbReference type="EMBL" id="EYB81810.1"/>
    </source>
</evidence>
<comment type="caution">
    <text evidence="2">The sequence shown here is derived from an EMBL/GenBank/DDBJ whole genome shotgun (WGS) entry which is preliminary data.</text>
</comment>
<gene>
    <name evidence="2" type="primary">Acey_s0373.g169</name>
    <name evidence="2" type="ORF">Y032_0373g169</name>
</gene>
<protein>
    <submittedName>
        <fullName evidence="2">Uncharacterized protein</fullName>
    </submittedName>
</protein>
<feature type="region of interest" description="Disordered" evidence="1">
    <location>
        <begin position="101"/>
        <end position="138"/>
    </location>
</feature>
<accession>A0A016RTU3</accession>
<evidence type="ECO:0000313" key="3">
    <source>
        <dbReference type="Proteomes" id="UP000024635"/>
    </source>
</evidence>
<feature type="compositionally biased region" description="Polar residues" evidence="1">
    <location>
        <begin position="104"/>
        <end position="113"/>
    </location>
</feature>
<reference evidence="3" key="1">
    <citation type="journal article" date="2015" name="Nat. Genet.">
        <title>The genome and transcriptome of the zoonotic hookworm Ancylostoma ceylanicum identify infection-specific gene families.</title>
        <authorList>
            <person name="Schwarz E.M."/>
            <person name="Hu Y."/>
            <person name="Antoshechkin I."/>
            <person name="Miller M.M."/>
            <person name="Sternberg P.W."/>
            <person name="Aroian R.V."/>
        </authorList>
    </citation>
    <scope>NUCLEOTIDE SEQUENCE</scope>
    <source>
        <strain evidence="3">HY135</strain>
    </source>
</reference>
<organism evidence="2 3">
    <name type="scientific">Ancylostoma ceylanicum</name>
    <dbReference type="NCBI Taxonomy" id="53326"/>
    <lineage>
        <taxon>Eukaryota</taxon>
        <taxon>Metazoa</taxon>
        <taxon>Ecdysozoa</taxon>
        <taxon>Nematoda</taxon>
        <taxon>Chromadorea</taxon>
        <taxon>Rhabditida</taxon>
        <taxon>Rhabditina</taxon>
        <taxon>Rhabditomorpha</taxon>
        <taxon>Strongyloidea</taxon>
        <taxon>Ancylostomatidae</taxon>
        <taxon>Ancylostomatinae</taxon>
        <taxon>Ancylostoma</taxon>
    </lineage>
</organism>